<dbReference type="InterPro" id="IPR015422">
    <property type="entry name" value="PyrdxlP-dep_Trfase_small"/>
</dbReference>
<gene>
    <name evidence="3" type="ORF">CUN48_17920</name>
</gene>
<dbReference type="Proteomes" id="UP000230790">
    <property type="component" value="Unassembled WGS sequence"/>
</dbReference>
<dbReference type="GO" id="GO:0004375">
    <property type="term" value="F:glycine dehydrogenase (decarboxylating) activity"/>
    <property type="evidence" value="ECO:0007669"/>
    <property type="project" value="InterPro"/>
</dbReference>
<accession>A0A2M8Q749</accession>
<dbReference type="GO" id="GO:0030170">
    <property type="term" value="F:pyridoxal phosphate binding"/>
    <property type="evidence" value="ECO:0007669"/>
    <property type="project" value="TreeGrafter"/>
</dbReference>
<dbReference type="GO" id="GO:0019464">
    <property type="term" value="P:glycine decarboxylation via glycine cleavage system"/>
    <property type="evidence" value="ECO:0007669"/>
    <property type="project" value="TreeGrafter"/>
</dbReference>
<organism evidence="3 4">
    <name type="scientific">Candidatus Thermofonsia Clade 3 bacterium</name>
    <dbReference type="NCBI Taxonomy" id="2364212"/>
    <lineage>
        <taxon>Bacteria</taxon>
        <taxon>Bacillati</taxon>
        <taxon>Chloroflexota</taxon>
        <taxon>Candidatus Thermofontia</taxon>
        <taxon>Candidatus Thermofonsia Clade 3</taxon>
    </lineage>
</organism>
<evidence type="ECO:0000256" key="1">
    <source>
        <dbReference type="ARBA" id="ARBA00022898"/>
    </source>
</evidence>
<feature type="domain" description="Glycine dehydrogenase C-terminal" evidence="2">
    <location>
        <begin position="1"/>
        <end position="99"/>
    </location>
</feature>
<dbReference type="Gene3D" id="3.90.1150.10">
    <property type="entry name" value="Aspartate Aminotransferase, domain 1"/>
    <property type="match status" value="1"/>
</dbReference>
<dbReference type="InterPro" id="IPR020581">
    <property type="entry name" value="GDC_P"/>
</dbReference>
<dbReference type="EMBL" id="PGTN01000904">
    <property type="protein sequence ID" value="PJF45628.1"/>
    <property type="molecule type" value="Genomic_DNA"/>
</dbReference>
<dbReference type="AlphaFoldDB" id="A0A2M8Q749"/>
<dbReference type="GO" id="GO:0005829">
    <property type="term" value="C:cytosol"/>
    <property type="evidence" value="ECO:0007669"/>
    <property type="project" value="TreeGrafter"/>
</dbReference>
<comment type="caution">
    <text evidence="3">The sequence shown here is derived from an EMBL/GenBank/DDBJ whole genome shotgun (WGS) entry which is preliminary data.</text>
</comment>
<sequence length="143" mass="16159">YKGEHGRVAHECIIDLRPLEHETGVTAEDVAKRLMDFGFHAPTLSFPVPGTLMIEPTESESLAELERFCQAMIQIHAEILAVRDGRSDPQNNPLKHAPHTAAVIAGAWGRPYSREQAAFPAPWVRERKFWPYVSRIDNVYGDR</sequence>
<dbReference type="PANTHER" id="PTHR11773">
    <property type="entry name" value="GLYCINE DEHYDROGENASE, DECARBOXYLATING"/>
    <property type="match status" value="1"/>
</dbReference>
<evidence type="ECO:0000259" key="2">
    <source>
        <dbReference type="Pfam" id="PF21478"/>
    </source>
</evidence>
<feature type="non-terminal residue" evidence="3">
    <location>
        <position position="143"/>
    </location>
</feature>
<evidence type="ECO:0000313" key="3">
    <source>
        <dbReference type="EMBL" id="PJF45628.1"/>
    </source>
</evidence>
<dbReference type="PANTHER" id="PTHR11773:SF1">
    <property type="entry name" value="GLYCINE DEHYDROGENASE (DECARBOXYLATING), MITOCHONDRIAL"/>
    <property type="match status" value="1"/>
</dbReference>
<evidence type="ECO:0000313" key="4">
    <source>
        <dbReference type="Proteomes" id="UP000230790"/>
    </source>
</evidence>
<dbReference type="SUPFAM" id="SSF53383">
    <property type="entry name" value="PLP-dependent transferases"/>
    <property type="match status" value="1"/>
</dbReference>
<name>A0A2M8Q749_9CHLR</name>
<proteinExistence type="predicted"/>
<reference evidence="3 4" key="1">
    <citation type="submission" date="2017-11" db="EMBL/GenBank/DDBJ databases">
        <title>Evolution of Phototrophy in the Chloroflexi Phylum Driven by Horizontal Gene Transfer.</title>
        <authorList>
            <person name="Ward L.M."/>
            <person name="Hemp J."/>
            <person name="Shih P.M."/>
            <person name="Mcglynn S.E."/>
            <person name="Fischer W."/>
        </authorList>
    </citation>
    <scope>NUCLEOTIDE SEQUENCE [LARGE SCALE GENOMIC DNA]</scope>
    <source>
        <strain evidence="3">JP3_7</strain>
    </source>
</reference>
<dbReference type="GO" id="GO:0016594">
    <property type="term" value="F:glycine binding"/>
    <property type="evidence" value="ECO:0007669"/>
    <property type="project" value="TreeGrafter"/>
</dbReference>
<keyword evidence="1" id="KW-0663">Pyridoxal phosphate</keyword>
<dbReference type="Pfam" id="PF21478">
    <property type="entry name" value="GcvP2_C"/>
    <property type="match status" value="1"/>
</dbReference>
<dbReference type="InterPro" id="IPR049316">
    <property type="entry name" value="GDC-P_C"/>
</dbReference>
<dbReference type="InterPro" id="IPR015424">
    <property type="entry name" value="PyrdxlP-dep_Trfase"/>
</dbReference>
<dbReference type="GO" id="GO:0005960">
    <property type="term" value="C:glycine cleavage complex"/>
    <property type="evidence" value="ECO:0007669"/>
    <property type="project" value="TreeGrafter"/>
</dbReference>
<feature type="non-terminal residue" evidence="3">
    <location>
        <position position="1"/>
    </location>
</feature>
<protein>
    <submittedName>
        <fullName evidence="3">Glycine dehydrogenase (Aminomethyl-transferring)</fullName>
    </submittedName>
</protein>